<dbReference type="EMBL" id="JAFNEN010000877">
    <property type="protein sequence ID" value="KAG8176469.1"/>
    <property type="molecule type" value="Genomic_DNA"/>
</dbReference>
<evidence type="ECO:0000313" key="6">
    <source>
        <dbReference type="Proteomes" id="UP000827092"/>
    </source>
</evidence>
<organism evidence="5 6">
    <name type="scientific">Oedothorax gibbosus</name>
    <dbReference type="NCBI Taxonomy" id="931172"/>
    <lineage>
        <taxon>Eukaryota</taxon>
        <taxon>Metazoa</taxon>
        <taxon>Ecdysozoa</taxon>
        <taxon>Arthropoda</taxon>
        <taxon>Chelicerata</taxon>
        <taxon>Arachnida</taxon>
        <taxon>Araneae</taxon>
        <taxon>Araneomorphae</taxon>
        <taxon>Entelegynae</taxon>
        <taxon>Araneoidea</taxon>
        <taxon>Linyphiidae</taxon>
        <taxon>Erigoninae</taxon>
        <taxon>Oedothorax</taxon>
    </lineage>
</organism>
<feature type="compositionally biased region" description="Pro residues" evidence="3">
    <location>
        <begin position="684"/>
        <end position="709"/>
    </location>
</feature>
<dbReference type="Pfam" id="PF00665">
    <property type="entry name" value="rve"/>
    <property type="match status" value="1"/>
</dbReference>
<evidence type="ECO:0000313" key="5">
    <source>
        <dbReference type="EMBL" id="KAG8176469.1"/>
    </source>
</evidence>
<dbReference type="SUPFAM" id="SSF53098">
    <property type="entry name" value="Ribonuclease H-like"/>
    <property type="match status" value="1"/>
</dbReference>
<dbReference type="PROSITE" id="PS50994">
    <property type="entry name" value="INTEGRASE"/>
    <property type="match status" value="1"/>
</dbReference>
<sequence length="795" mass="88358">MVSRESYRDCKSLNYLVKLESPANRLSRWLLELSNYDFIFEHIKGSDNFLCDLLSRDIIDTVSTDIPDIDVFKSEQRKDPNLRKIIDYLENKTDKSNISTDSYFMDKGMLKKISYRQKRSAREDYLEQIIVPTSLIPHVLEGSKTVHYAFFKIYRSIQEKYYWKNMYKDIKKFSASCKKCIEKKGFKLTKSQLQNFETPSQPMELLSLDILGPLPMSEKGNRYILGAIDHFSKYSMLFALSDITAKTIASKLMETIQIFGIPHSILTDLGTNFQSKLFTELAKELQINKLKTTPYRPQTNGVSERAIFAHEDLSIPLAPEIESTGSKELDKISSEIKELQMEKMTLEKDLAQKEADVKIKNGELKNAQNELDALETVLKQLEIQKGEARKRLNDLDKQKNTLDLNLCDLLAQTEDEVNQIEAMKKQKEEQEVELQVQEKELNEKRKELNELRQEESKLESQISSGKSQLDALTNSLQSTKLQISQMKLKIEQIQEQHRLMSEAIKDMDNAVSFGDFRNVSEFALTGFAPITDETFSVASPTISKSFEANTEPAAHIDSFQDDPFKSSDPFEGKTNGFASDPFAGEDPFKAADPFQEGGVASSGDPFAGADPFDNAFGVTAAQTTKDDPFLGSDPFGGFTAPANPEKDPFDPFGLTKSNSVQSPVAGFDADPFGADPFQGSSAAPPRPESPTPALPPKKSKAPPPRPAPPKVGNAPAKPGPTRAAPAPPVPAPPNSVDPFKASGFDPPVGNTGFPDLFAGKSGKTQDAFDPFSNPAPTTGDGFANFDNFADFDNIK</sequence>
<evidence type="ECO:0000256" key="1">
    <source>
        <dbReference type="ARBA" id="ARBA00012493"/>
    </source>
</evidence>
<dbReference type="PANTHER" id="PTHR37984:SF5">
    <property type="entry name" value="PROTEIN NYNRIN-LIKE"/>
    <property type="match status" value="1"/>
</dbReference>
<evidence type="ECO:0000259" key="4">
    <source>
        <dbReference type="PROSITE" id="PS50994"/>
    </source>
</evidence>
<dbReference type="Gene3D" id="3.30.420.10">
    <property type="entry name" value="Ribonuclease H-like superfamily/Ribonuclease H"/>
    <property type="match status" value="1"/>
</dbReference>
<dbReference type="GO" id="GO:0003964">
    <property type="term" value="F:RNA-directed DNA polymerase activity"/>
    <property type="evidence" value="ECO:0007669"/>
    <property type="project" value="UniProtKB-EC"/>
</dbReference>
<dbReference type="SUPFAM" id="SSF57997">
    <property type="entry name" value="Tropomyosin"/>
    <property type="match status" value="1"/>
</dbReference>
<comment type="caution">
    <text evidence="5">The sequence shown here is derived from an EMBL/GenBank/DDBJ whole genome shotgun (WGS) entry which is preliminary data.</text>
</comment>
<dbReference type="GO" id="GO:0003676">
    <property type="term" value="F:nucleic acid binding"/>
    <property type="evidence" value="ECO:0007669"/>
    <property type="project" value="InterPro"/>
</dbReference>
<evidence type="ECO:0000256" key="2">
    <source>
        <dbReference type="SAM" id="Coils"/>
    </source>
</evidence>
<gene>
    <name evidence="5" type="ORF">JTE90_026073</name>
</gene>
<dbReference type="Gene3D" id="1.10.340.70">
    <property type="match status" value="1"/>
</dbReference>
<dbReference type="InterPro" id="IPR001584">
    <property type="entry name" value="Integrase_cat-core"/>
</dbReference>
<proteinExistence type="predicted"/>
<protein>
    <recommendedName>
        <fullName evidence="1">RNA-directed DNA polymerase</fullName>
        <ecNumber evidence="1">2.7.7.49</ecNumber>
    </recommendedName>
</protein>
<feature type="compositionally biased region" description="Low complexity" evidence="3">
    <location>
        <begin position="710"/>
        <end position="724"/>
    </location>
</feature>
<dbReference type="Proteomes" id="UP000827092">
    <property type="component" value="Unassembled WGS sequence"/>
</dbReference>
<dbReference type="InterPro" id="IPR012337">
    <property type="entry name" value="RNaseH-like_sf"/>
</dbReference>
<dbReference type="InterPro" id="IPR041588">
    <property type="entry name" value="Integrase_H2C2"/>
</dbReference>
<feature type="compositionally biased region" description="Pro residues" evidence="3">
    <location>
        <begin position="725"/>
        <end position="735"/>
    </location>
</feature>
<dbReference type="InterPro" id="IPR036397">
    <property type="entry name" value="RNaseH_sf"/>
</dbReference>
<feature type="compositionally biased region" description="Basic and acidic residues" evidence="3">
    <location>
        <begin position="562"/>
        <end position="571"/>
    </location>
</feature>
<dbReference type="AlphaFoldDB" id="A0AAV6TYT8"/>
<reference evidence="5 6" key="1">
    <citation type="journal article" date="2022" name="Nat. Ecol. Evol.">
        <title>A masculinizing supergene underlies an exaggerated male reproductive morph in a spider.</title>
        <authorList>
            <person name="Hendrickx F."/>
            <person name="De Corte Z."/>
            <person name="Sonet G."/>
            <person name="Van Belleghem S.M."/>
            <person name="Kostlbacher S."/>
            <person name="Vangestel C."/>
        </authorList>
    </citation>
    <scope>NUCLEOTIDE SEQUENCE [LARGE SCALE GENOMIC DNA]</scope>
    <source>
        <strain evidence="5">W744_W776</strain>
    </source>
</reference>
<feature type="region of interest" description="Disordered" evidence="3">
    <location>
        <begin position="556"/>
        <end position="781"/>
    </location>
</feature>
<evidence type="ECO:0000256" key="3">
    <source>
        <dbReference type="SAM" id="MobiDB-lite"/>
    </source>
</evidence>
<dbReference type="InterPro" id="IPR050951">
    <property type="entry name" value="Retrovirus_Pol_polyprotein"/>
</dbReference>
<accession>A0AAV6TYT8</accession>
<keyword evidence="6" id="KW-1185">Reference proteome</keyword>
<dbReference type="Pfam" id="PF17921">
    <property type="entry name" value="Integrase_H2C2"/>
    <property type="match status" value="1"/>
</dbReference>
<feature type="domain" description="Integrase catalytic" evidence="4">
    <location>
        <begin position="198"/>
        <end position="362"/>
    </location>
</feature>
<feature type="coiled-coil region" evidence="2">
    <location>
        <begin position="329"/>
        <end position="510"/>
    </location>
</feature>
<dbReference type="GO" id="GO:0015074">
    <property type="term" value="P:DNA integration"/>
    <property type="evidence" value="ECO:0007669"/>
    <property type="project" value="InterPro"/>
</dbReference>
<keyword evidence="2" id="KW-0175">Coiled coil</keyword>
<dbReference type="PANTHER" id="PTHR37984">
    <property type="entry name" value="PROTEIN CBG26694"/>
    <property type="match status" value="1"/>
</dbReference>
<dbReference type="EC" id="2.7.7.49" evidence="1"/>
<name>A0AAV6TYT8_9ARAC</name>